<dbReference type="Gene3D" id="2.20.28.40">
    <property type="entry name" value="H/ACA ribonucleoprotein complex, subunit Nop10"/>
    <property type="match status" value="1"/>
</dbReference>
<evidence type="ECO:0000256" key="1">
    <source>
        <dbReference type="ARBA" id="ARBA00002325"/>
    </source>
</evidence>
<dbReference type="EMBL" id="JAGGMV010000001">
    <property type="protein sequence ID" value="MBP2200650.1"/>
    <property type="molecule type" value="Genomic_DNA"/>
</dbReference>
<gene>
    <name evidence="7" type="primary">nop10</name>
    <name evidence="8" type="ORF">J3E07_000048</name>
</gene>
<proteinExistence type="inferred from homology"/>
<evidence type="ECO:0000256" key="4">
    <source>
        <dbReference type="ARBA" id="ARBA00022517"/>
    </source>
</evidence>
<dbReference type="InterPro" id="IPR036756">
    <property type="entry name" value="H/ACA_rnp_Nop10_sf"/>
</dbReference>
<dbReference type="OrthoDB" id="7259at2157"/>
<dbReference type="AlphaFoldDB" id="A0A8J7RFJ7"/>
<evidence type="ECO:0000256" key="7">
    <source>
        <dbReference type="HAMAP-Rule" id="MF_00803"/>
    </source>
</evidence>
<dbReference type="Pfam" id="PF04135">
    <property type="entry name" value="Nop10p"/>
    <property type="match status" value="1"/>
</dbReference>
<dbReference type="GO" id="GO:0001522">
    <property type="term" value="P:pseudouridine synthesis"/>
    <property type="evidence" value="ECO:0007669"/>
    <property type="project" value="InterPro"/>
</dbReference>
<evidence type="ECO:0000256" key="6">
    <source>
        <dbReference type="ARBA" id="ARBA00023274"/>
    </source>
</evidence>
<dbReference type="InterPro" id="IPR007264">
    <property type="entry name" value="H/ACA_rnp_Nop10"/>
</dbReference>
<dbReference type="GO" id="GO:1990904">
    <property type="term" value="C:ribonucleoprotein complex"/>
    <property type="evidence" value="ECO:0007669"/>
    <property type="project" value="UniProtKB-KW"/>
</dbReference>
<dbReference type="HAMAP" id="MF_00803">
    <property type="entry name" value="Nop10"/>
    <property type="match status" value="1"/>
</dbReference>
<dbReference type="InterPro" id="IPR023532">
    <property type="entry name" value="Nop10_arc-typ"/>
</dbReference>
<comment type="caution">
    <text evidence="8">The sequence shown here is derived from an EMBL/GenBank/DDBJ whole genome shotgun (WGS) entry which is preliminary data.</text>
</comment>
<accession>A0A8J7RFJ7</accession>
<keyword evidence="5 7" id="KW-0698">rRNA processing</keyword>
<keyword evidence="6 7" id="KW-0687">Ribonucleoprotein</keyword>
<dbReference type="GO" id="GO:0030515">
    <property type="term" value="F:snoRNA binding"/>
    <property type="evidence" value="ECO:0007669"/>
    <property type="project" value="InterPro"/>
</dbReference>
<comment type="similarity">
    <text evidence="2 7">Belongs to the NOP10 family.</text>
</comment>
<comment type="function">
    <text evidence="1 7">Involved in ribosome biogenesis; more specifically in 18S rRNA pseudouridylation and in cleavage of pre-rRNA.</text>
</comment>
<dbReference type="RefSeq" id="WP_209590041.1">
    <property type="nucleotide sequence ID" value="NZ_JAGGMU010000001.1"/>
</dbReference>
<evidence type="ECO:0000256" key="3">
    <source>
        <dbReference type="ARBA" id="ARBA00018821"/>
    </source>
</evidence>
<dbReference type="Proteomes" id="UP000740329">
    <property type="component" value="Unassembled WGS sequence"/>
</dbReference>
<evidence type="ECO:0000256" key="2">
    <source>
        <dbReference type="ARBA" id="ARBA00009462"/>
    </source>
</evidence>
<name>A0A8J7RFJ7_METVO</name>
<keyword evidence="4 7" id="KW-0690">Ribosome biogenesis</keyword>
<organism evidence="8 9">
    <name type="scientific">Methanococcus voltae</name>
    <dbReference type="NCBI Taxonomy" id="2188"/>
    <lineage>
        <taxon>Archaea</taxon>
        <taxon>Methanobacteriati</taxon>
        <taxon>Methanobacteriota</taxon>
        <taxon>Methanomada group</taxon>
        <taxon>Methanococci</taxon>
        <taxon>Methanococcales</taxon>
        <taxon>Methanococcaceae</taxon>
        <taxon>Methanococcus</taxon>
    </lineage>
</organism>
<sequence length="55" mass="6331">MQLKKCTLCGEYTMQNVCKCGGKAITVKPPRYSPLDKYGTYRRALKFKDRANLNE</sequence>
<evidence type="ECO:0000256" key="5">
    <source>
        <dbReference type="ARBA" id="ARBA00022552"/>
    </source>
</evidence>
<evidence type="ECO:0000313" key="9">
    <source>
        <dbReference type="Proteomes" id="UP000740329"/>
    </source>
</evidence>
<dbReference type="SUPFAM" id="SSF144210">
    <property type="entry name" value="Nop10-like SnoRNP"/>
    <property type="match status" value="1"/>
</dbReference>
<dbReference type="GO" id="GO:0006364">
    <property type="term" value="P:rRNA processing"/>
    <property type="evidence" value="ECO:0007669"/>
    <property type="project" value="UniProtKB-UniRule"/>
</dbReference>
<protein>
    <recommendedName>
        <fullName evidence="3 7">Ribosome biogenesis protein Nop10</fullName>
    </recommendedName>
</protein>
<evidence type="ECO:0000313" key="8">
    <source>
        <dbReference type="EMBL" id="MBP2200650.1"/>
    </source>
</evidence>
<reference evidence="8" key="1">
    <citation type="submission" date="2021-03" db="EMBL/GenBank/DDBJ databases">
        <title>Genomic Encyclopedia of Type Strains, Phase IV (KMG-V): Genome sequencing to study the core and pangenomes of soil and plant-associated prokaryotes.</title>
        <authorList>
            <person name="Whitman W."/>
        </authorList>
    </citation>
    <scope>NUCLEOTIDE SEQUENCE</scope>
    <source>
        <strain evidence="8">C4</strain>
    </source>
</reference>